<dbReference type="Proteomes" id="UP000320876">
    <property type="component" value="Unassembled WGS sequence"/>
</dbReference>
<dbReference type="Gene3D" id="3.40.50.360">
    <property type="match status" value="1"/>
</dbReference>
<name>A0A542DRV7_AMYCI</name>
<dbReference type="GO" id="GO:0005829">
    <property type="term" value="C:cytosol"/>
    <property type="evidence" value="ECO:0007669"/>
    <property type="project" value="TreeGrafter"/>
</dbReference>
<dbReference type="EMBL" id="VFML01000001">
    <property type="protein sequence ID" value="TQJ05851.1"/>
    <property type="molecule type" value="Genomic_DNA"/>
</dbReference>
<evidence type="ECO:0000259" key="1">
    <source>
        <dbReference type="Pfam" id="PF03358"/>
    </source>
</evidence>
<dbReference type="Pfam" id="PF03358">
    <property type="entry name" value="FMN_red"/>
    <property type="match status" value="1"/>
</dbReference>
<dbReference type="SUPFAM" id="SSF52218">
    <property type="entry name" value="Flavoproteins"/>
    <property type="match status" value="1"/>
</dbReference>
<evidence type="ECO:0000313" key="2">
    <source>
        <dbReference type="EMBL" id="TQJ05851.1"/>
    </source>
</evidence>
<protein>
    <submittedName>
        <fullName evidence="2">NAD(P)H-dependent FMN reductase</fullName>
    </submittedName>
</protein>
<keyword evidence="3" id="KW-1185">Reference proteome</keyword>
<reference evidence="2 3" key="1">
    <citation type="submission" date="2019-06" db="EMBL/GenBank/DDBJ databases">
        <title>Sequencing the genomes of 1000 actinobacteria strains.</title>
        <authorList>
            <person name="Klenk H.-P."/>
        </authorList>
    </citation>
    <scope>NUCLEOTIDE SEQUENCE [LARGE SCALE GENOMIC DNA]</scope>
    <source>
        <strain evidence="2 3">DSM 45679</strain>
    </source>
</reference>
<comment type="caution">
    <text evidence="2">The sequence shown here is derived from an EMBL/GenBank/DDBJ whole genome shotgun (WGS) entry which is preliminary data.</text>
</comment>
<organism evidence="2 3">
    <name type="scientific">Amycolatopsis cihanbeyliensis</name>
    <dbReference type="NCBI Taxonomy" id="1128664"/>
    <lineage>
        <taxon>Bacteria</taxon>
        <taxon>Bacillati</taxon>
        <taxon>Actinomycetota</taxon>
        <taxon>Actinomycetes</taxon>
        <taxon>Pseudonocardiales</taxon>
        <taxon>Pseudonocardiaceae</taxon>
        <taxon>Amycolatopsis</taxon>
    </lineage>
</organism>
<evidence type="ECO:0000313" key="3">
    <source>
        <dbReference type="Proteomes" id="UP000320876"/>
    </source>
</evidence>
<sequence length="196" mass="21176">MTRIGIILGSTRPGRRADRVGDWVLEVAGRHPLVLAGTAEVAVVDPAEYRLPLLDEPEPAAWGGYRHAHTTAWAATIDSFDGFVFVTPEYNHSVSGALKNAIDFLYREWHDKAAGCVGYGAAGAIRAVEHLRQILGEVGVATVRTQVALDKNTATELFTDPDAWSPSEAQAAGVNLLLEEVVTLSQALRQRPIPAR</sequence>
<proteinExistence type="predicted"/>
<accession>A0A542DRV7</accession>
<dbReference type="InterPro" id="IPR050712">
    <property type="entry name" value="NAD(P)H-dep_reductase"/>
</dbReference>
<dbReference type="InterPro" id="IPR029039">
    <property type="entry name" value="Flavoprotein-like_sf"/>
</dbReference>
<dbReference type="PANTHER" id="PTHR30543">
    <property type="entry name" value="CHROMATE REDUCTASE"/>
    <property type="match status" value="1"/>
</dbReference>
<dbReference type="PANTHER" id="PTHR30543:SF21">
    <property type="entry name" value="NAD(P)H-DEPENDENT FMN REDUCTASE LOT6"/>
    <property type="match status" value="1"/>
</dbReference>
<dbReference type="GO" id="GO:0010181">
    <property type="term" value="F:FMN binding"/>
    <property type="evidence" value="ECO:0007669"/>
    <property type="project" value="TreeGrafter"/>
</dbReference>
<dbReference type="RefSeq" id="WP_142001325.1">
    <property type="nucleotide sequence ID" value="NZ_VFML01000001.1"/>
</dbReference>
<dbReference type="GO" id="GO:0016491">
    <property type="term" value="F:oxidoreductase activity"/>
    <property type="evidence" value="ECO:0007669"/>
    <property type="project" value="InterPro"/>
</dbReference>
<dbReference type="AlphaFoldDB" id="A0A542DRV7"/>
<feature type="domain" description="NADPH-dependent FMN reductase-like" evidence="1">
    <location>
        <begin position="2"/>
        <end position="152"/>
    </location>
</feature>
<dbReference type="OrthoDB" id="9812295at2"/>
<gene>
    <name evidence="2" type="ORF">FB471_5695</name>
</gene>
<dbReference type="InterPro" id="IPR005025">
    <property type="entry name" value="FMN_Rdtase-like_dom"/>
</dbReference>